<dbReference type="EMBL" id="FQNC01000044">
    <property type="protein sequence ID" value="SGY53566.1"/>
    <property type="molecule type" value="Genomic_DNA"/>
</dbReference>
<keyword evidence="3" id="KW-1185">Reference proteome</keyword>
<dbReference type="Proteomes" id="UP000249464">
    <property type="component" value="Unassembled WGS sequence"/>
</dbReference>
<evidence type="ECO:0000313" key="2">
    <source>
        <dbReference type="EMBL" id="SGY53566.1"/>
    </source>
</evidence>
<evidence type="ECO:0000313" key="3">
    <source>
        <dbReference type="Proteomes" id="UP000249464"/>
    </source>
</evidence>
<sequence length="241" mass="27091">MLRTGSNLGWASSIARSVTAAVSRRERALEEQARLQLEYQRVWEWAHENFQYWDSMASTSAGPQRRDLDPPDEDVQLPAWKKSALSAIAVRKCQELRQLIQSLNRLRMSERTQGLCRLGDLSKIRARGPTPPHGSSLATPTLASDDNSADYEADDLEGIIQALSEQVDVIQGEAELDADPEVHLNRAAGVEDNDLDIEYEEGGSEEEYALADELEQPWCENDYEDGQEEEADPEEEDDDNE</sequence>
<gene>
    <name evidence="2" type="primary">BQ5605_C006g03774</name>
    <name evidence="2" type="ORF">BQ5605_C006G03774</name>
</gene>
<reference evidence="2 3" key="1">
    <citation type="submission" date="2016-11" db="EMBL/GenBank/DDBJ databases">
        <authorList>
            <person name="Jaros S."/>
            <person name="Januszkiewicz K."/>
            <person name="Wedrychowicz H."/>
        </authorList>
    </citation>
    <scope>NUCLEOTIDE SEQUENCE [LARGE SCALE GENOMIC DNA]</scope>
</reference>
<evidence type="ECO:0000256" key="1">
    <source>
        <dbReference type="SAM" id="MobiDB-lite"/>
    </source>
</evidence>
<organism evidence="2 3">
    <name type="scientific">Microbotryum silenes-dioicae</name>
    <dbReference type="NCBI Taxonomy" id="796604"/>
    <lineage>
        <taxon>Eukaryota</taxon>
        <taxon>Fungi</taxon>
        <taxon>Dikarya</taxon>
        <taxon>Basidiomycota</taxon>
        <taxon>Pucciniomycotina</taxon>
        <taxon>Microbotryomycetes</taxon>
        <taxon>Microbotryales</taxon>
        <taxon>Microbotryaceae</taxon>
        <taxon>Microbotryum</taxon>
    </lineage>
</organism>
<dbReference type="AlphaFoldDB" id="A0A2X0M975"/>
<feature type="compositionally biased region" description="Acidic residues" evidence="1">
    <location>
        <begin position="191"/>
        <end position="241"/>
    </location>
</feature>
<feature type="compositionally biased region" description="Polar residues" evidence="1">
    <location>
        <begin position="136"/>
        <end position="146"/>
    </location>
</feature>
<proteinExistence type="predicted"/>
<name>A0A2X0M975_9BASI</name>
<feature type="region of interest" description="Disordered" evidence="1">
    <location>
        <begin position="123"/>
        <end position="149"/>
    </location>
</feature>
<accession>A0A2X0M975</accession>
<feature type="region of interest" description="Disordered" evidence="1">
    <location>
        <begin position="176"/>
        <end position="241"/>
    </location>
</feature>
<protein>
    <submittedName>
        <fullName evidence="2">BQ5605_C006g03774 protein</fullName>
    </submittedName>
</protein>